<name>A0A8H4UNE0_9HYPO</name>
<reference evidence="2" key="2">
    <citation type="submission" date="2020-05" db="EMBL/GenBank/DDBJ databases">
        <authorList>
            <person name="Kim H.-S."/>
            <person name="Proctor R.H."/>
            <person name="Brown D.W."/>
        </authorList>
    </citation>
    <scope>NUCLEOTIDE SEQUENCE</scope>
    <source>
        <strain evidence="2">NRRL 22465</strain>
    </source>
</reference>
<comment type="caution">
    <text evidence="2">The sequence shown here is derived from an EMBL/GenBank/DDBJ whole genome shotgun (WGS) entry which is preliminary data.</text>
</comment>
<gene>
    <name evidence="2" type="ORF">FZEAL_3979</name>
</gene>
<evidence type="ECO:0000313" key="2">
    <source>
        <dbReference type="EMBL" id="KAF4979898.1"/>
    </source>
</evidence>
<evidence type="ECO:0000313" key="3">
    <source>
        <dbReference type="Proteomes" id="UP000635477"/>
    </source>
</evidence>
<reference evidence="2" key="1">
    <citation type="journal article" date="2020" name="BMC Genomics">
        <title>Correction to: Identification and distribution of gene clusters required for synthesis of sphingolipid metabolism inhibitors in diverse species of the filamentous fungus Fusarium.</title>
        <authorList>
            <person name="Kim H.S."/>
            <person name="Lohmar J.M."/>
            <person name="Busman M."/>
            <person name="Brown D.W."/>
            <person name="Naumann T.A."/>
            <person name="Divon H.H."/>
            <person name="Lysoe E."/>
            <person name="Uhlig S."/>
            <person name="Proctor R.H."/>
        </authorList>
    </citation>
    <scope>NUCLEOTIDE SEQUENCE</scope>
    <source>
        <strain evidence="2">NRRL 22465</strain>
    </source>
</reference>
<feature type="compositionally biased region" description="Polar residues" evidence="1">
    <location>
        <begin position="73"/>
        <end position="96"/>
    </location>
</feature>
<dbReference type="Proteomes" id="UP000635477">
    <property type="component" value="Unassembled WGS sequence"/>
</dbReference>
<feature type="region of interest" description="Disordered" evidence="1">
    <location>
        <begin position="1"/>
        <end position="96"/>
    </location>
</feature>
<evidence type="ECO:0000256" key="1">
    <source>
        <dbReference type="SAM" id="MobiDB-lite"/>
    </source>
</evidence>
<accession>A0A8H4UNE0</accession>
<proteinExistence type="predicted"/>
<dbReference type="EMBL" id="JABEYC010000269">
    <property type="protein sequence ID" value="KAF4979898.1"/>
    <property type="molecule type" value="Genomic_DNA"/>
</dbReference>
<organism evidence="2 3">
    <name type="scientific">Fusarium zealandicum</name>
    <dbReference type="NCBI Taxonomy" id="1053134"/>
    <lineage>
        <taxon>Eukaryota</taxon>
        <taxon>Fungi</taxon>
        <taxon>Dikarya</taxon>
        <taxon>Ascomycota</taxon>
        <taxon>Pezizomycotina</taxon>
        <taxon>Sordariomycetes</taxon>
        <taxon>Hypocreomycetidae</taxon>
        <taxon>Hypocreales</taxon>
        <taxon>Nectriaceae</taxon>
        <taxon>Fusarium</taxon>
        <taxon>Fusarium staphyleae species complex</taxon>
    </lineage>
</organism>
<keyword evidence="3" id="KW-1185">Reference proteome</keyword>
<dbReference type="AlphaFoldDB" id="A0A8H4UNE0"/>
<feature type="compositionally biased region" description="Basic and acidic residues" evidence="1">
    <location>
        <begin position="10"/>
        <end position="22"/>
    </location>
</feature>
<protein>
    <submittedName>
        <fullName evidence="2">Uncharacterized protein</fullName>
    </submittedName>
</protein>
<sequence length="96" mass="10246">MPRSLRPRKRADSGGKGGERPQKKQKPLAQATSDKPITLTDEEDSPSHPPESCDPLTDFSSLGSSDGRGCVSATASTGQRRPSQRGDTAYSQPDFS</sequence>